<dbReference type="Pfam" id="PF06807">
    <property type="entry name" value="Clp1"/>
    <property type="match status" value="1"/>
</dbReference>
<feature type="domain" description="Clp1 N-terminal" evidence="5">
    <location>
        <begin position="6"/>
        <end position="82"/>
    </location>
</feature>
<evidence type="ECO:0000313" key="7">
    <source>
        <dbReference type="EMBL" id="KAJ5066925.1"/>
    </source>
</evidence>
<gene>
    <name evidence="7" type="ORF">M0811_03269</name>
</gene>
<dbReference type="InterPro" id="IPR038239">
    <property type="entry name" value="Clp1_N_sf"/>
</dbReference>
<dbReference type="Gene3D" id="2.60.120.1030">
    <property type="entry name" value="Clp1, DNA binding domain"/>
    <property type="match status" value="1"/>
</dbReference>
<evidence type="ECO:0000256" key="1">
    <source>
        <dbReference type="ARBA" id="ARBA00022741"/>
    </source>
</evidence>
<evidence type="ECO:0000259" key="4">
    <source>
        <dbReference type="Pfam" id="PF06807"/>
    </source>
</evidence>
<accession>A0A9Q0L6V8</accession>
<proteinExistence type="predicted"/>
<dbReference type="GO" id="GO:0006388">
    <property type="term" value="P:tRNA splicing, via endonucleolytic cleavage and ligation"/>
    <property type="evidence" value="ECO:0007669"/>
    <property type="project" value="TreeGrafter"/>
</dbReference>
<dbReference type="InterPro" id="IPR027417">
    <property type="entry name" value="P-loop_NTPase"/>
</dbReference>
<dbReference type="Pfam" id="PF16573">
    <property type="entry name" value="CLP1_N"/>
    <property type="match status" value="1"/>
</dbReference>
<evidence type="ECO:0000256" key="3">
    <source>
        <dbReference type="SAM" id="MobiDB-lite"/>
    </source>
</evidence>
<feature type="domain" description="Clp1 P-loop" evidence="6">
    <location>
        <begin position="92"/>
        <end position="253"/>
    </location>
</feature>
<dbReference type="SUPFAM" id="SSF52540">
    <property type="entry name" value="P-loop containing nucleoside triphosphate hydrolases"/>
    <property type="match status" value="1"/>
</dbReference>
<dbReference type="PANTHER" id="PTHR12755">
    <property type="entry name" value="CLEAVAGE/POLYADENYLATION FACTOR IA SUBUNIT CLP1P"/>
    <property type="match status" value="1"/>
</dbReference>
<dbReference type="GO" id="GO:0005634">
    <property type="term" value="C:nucleus"/>
    <property type="evidence" value="ECO:0007669"/>
    <property type="project" value="TreeGrafter"/>
</dbReference>
<evidence type="ECO:0000259" key="6">
    <source>
        <dbReference type="Pfam" id="PF16575"/>
    </source>
</evidence>
<dbReference type="InterPro" id="IPR045116">
    <property type="entry name" value="Clp1/Grc3"/>
</dbReference>
<dbReference type="GO" id="GO:0005524">
    <property type="term" value="F:ATP binding"/>
    <property type="evidence" value="ECO:0007669"/>
    <property type="project" value="UniProtKB-KW"/>
</dbReference>
<keyword evidence="2" id="KW-0067">ATP-binding</keyword>
<dbReference type="Proteomes" id="UP001149090">
    <property type="component" value="Unassembled WGS sequence"/>
</dbReference>
<dbReference type="AlphaFoldDB" id="A0A9Q0L6V8"/>
<dbReference type="EMBL" id="JAPDFW010000136">
    <property type="protein sequence ID" value="KAJ5066925.1"/>
    <property type="molecule type" value="Genomic_DNA"/>
</dbReference>
<dbReference type="InterPro" id="IPR038238">
    <property type="entry name" value="Clp1_C_sf"/>
</dbReference>
<keyword evidence="1" id="KW-0547">Nucleotide-binding</keyword>
<dbReference type="InterPro" id="IPR010655">
    <property type="entry name" value="Clp1_C"/>
</dbReference>
<dbReference type="GO" id="GO:0051731">
    <property type="term" value="F:polynucleotide 5'-hydroxyl-kinase activity"/>
    <property type="evidence" value="ECO:0007669"/>
    <property type="project" value="InterPro"/>
</dbReference>
<dbReference type="InterPro" id="IPR032319">
    <property type="entry name" value="CLP1_P"/>
</dbReference>
<dbReference type="OrthoDB" id="258143at2759"/>
<dbReference type="OMA" id="VQYVNCH"/>
<evidence type="ECO:0000259" key="5">
    <source>
        <dbReference type="Pfam" id="PF16573"/>
    </source>
</evidence>
<comment type="caution">
    <text evidence="7">The sequence shown here is derived from an EMBL/GenBank/DDBJ whole genome shotgun (WGS) entry which is preliminary data.</text>
</comment>
<protein>
    <submittedName>
        <fullName evidence="7">Polyribonucleotide 5'-hydroxyl-kinase clp1</fullName>
    </submittedName>
</protein>
<dbReference type="GO" id="GO:0031124">
    <property type="term" value="P:mRNA 3'-end processing"/>
    <property type="evidence" value="ECO:0007669"/>
    <property type="project" value="InterPro"/>
</dbReference>
<reference evidence="7" key="1">
    <citation type="submission" date="2022-10" db="EMBL/GenBank/DDBJ databases">
        <title>Novel sulphate-reducing endosymbionts in the free-living metamonad Anaeramoeba.</title>
        <authorList>
            <person name="Jerlstrom-Hultqvist J."/>
            <person name="Cepicka I."/>
            <person name="Gallot-Lavallee L."/>
            <person name="Salas-Leiva D."/>
            <person name="Curtis B.A."/>
            <person name="Zahonova K."/>
            <person name="Pipaliya S."/>
            <person name="Dacks J."/>
            <person name="Roger A.J."/>
        </authorList>
    </citation>
    <scope>NUCLEOTIDE SEQUENCE</scope>
    <source>
        <strain evidence="7">BMAN</strain>
    </source>
</reference>
<name>A0A9Q0L6V8_ANAIG</name>
<dbReference type="InterPro" id="IPR032324">
    <property type="entry name" value="Clp1_N"/>
</dbReference>
<sequence>MEEIVLKPEQEFRFEVDFKKNFYITLRKGTGEIFGTEMALNRKYKFSGTKRHVFTWDGCVLETEGEGKGYVGEDTPMKKNPNIGGPRVLVTGPPDSGKSSVSKILLNYSLREESSPCYVDLDIGNGESSIPGAISAQTLVRPIDIEEGISISSSIVYFFGYLTIKKNRNFFRELSTQLSKTINEKINKVSLLKSSGIIVNTMSFGCEDNNEYLLLLDLIRIFEIDIVIVLGDETLYNDLKIDLDINNKKIKNNQEKDKNSDNDNNNNNDNDNDNDSLNDLNQTNLENIESLKKDDSQVKTQKKVDVIHLLKSGGVKFQSKQFRKKYRFQKIRDYFYGTDQKLNPYSFEISFLELKFYTISDFIVPKSALPIGRRSTLDPVRVNRTDPNESFQSSIVAVSFANIDGGELTSSDIKYSNIAGFIFISQVDTQKQKLSYLSPSSVTLPGKIVIVGDIKWIDYHY</sequence>
<dbReference type="PANTHER" id="PTHR12755:SF6">
    <property type="entry name" value="POLYRIBONUCLEOTIDE 5'-HYDROXYL-KINASE CLP1"/>
    <property type="match status" value="1"/>
</dbReference>
<evidence type="ECO:0000256" key="2">
    <source>
        <dbReference type="ARBA" id="ARBA00022840"/>
    </source>
</evidence>
<feature type="region of interest" description="Disordered" evidence="3">
    <location>
        <begin position="253"/>
        <end position="280"/>
    </location>
</feature>
<organism evidence="7 8">
    <name type="scientific">Anaeramoeba ignava</name>
    <name type="common">Anaerobic marine amoeba</name>
    <dbReference type="NCBI Taxonomy" id="1746090"/>
    <lineage>
        <taxon>Eukaryota</taxon>
        <taxon>Metamonada</taxon>
        <taxon>Anaeramoebidae</taxon>
        <taxon>Anaeramoeba</taxon>
    </lineage>
</organism>
<dbReference type="Pfam" id="PF16575">
    <property type="entry name" value="CLP1_P"/>
    <property type="match status" value="1"/>
</dbReference>
<evidence type="ECO:0000313" key="8">
    <source>
        <dbReference type="Proteomes" id="UP001149090"/>
    </source>
</evidence>
<feature type="domain" description="Clp1 C-terminal" evidence="4">
    <location>
        <begin position="342"/>
        <end position="458"/>
    </location>
</feature>
<dbReference type="Gene3D" id="3.40.50.300">
    <property type="entry name" value="P-loop containing nucleotide triphosphate hydrolases"/>
    <property type="match status" value="1"/>
</dbReference>
<keyword evidence="8" id="KW-1185">Reference proteome</keyword>
<dbReference type="Gene3D" id="2.40.30.330">
    <property type="entry name" value="Pre-mRNA cleavage complex subunit Clp1, C-terminal domain"/>
    <property type="match status" value="1"/>
</dbReference>